<gene>
    <name evidence="3" type="ORF">LIPSTDRAFT_232665</name>
</gene>
<feature type="transmembrane region" description="Helical" evidence="2">
    <location>
        <begin position="77"/>
        <end position="104"/>
    </location>
</feature>
<evidence type="ECO:0000313" key="3">
    <source>
        <dbReference type="EMBL" id="ODQ74896.1"/>
    </source>
</evidence>
<sequence length="275" mass="30312">MPELAFETRNDADGPSSSRTPLLIDSPRDSPPPYANVSPKAADSSTLLVHTPYSPGYYDDEFGESYFQPRNVRKRPLILRALSCIKWPVIIGTLIALCLCISLFTAHLVKIRAPELYAKQALNLNVSSVSVENLSSEGLQAHVIGEVSFASSRVKDRPTRIFGRIATSIMRKAEIEDTYLFISHVDENGKLHVVGRASVPNIVVDIRDNHVTPMDFISTVEDIASAEEIAKLVQEYLLGKLQNAVFRGDSDLPLRSGILPLGTHHVSHDVKLEGE</sequence>
<proteinExistence type="predicted"/>
<name>A0A1E3QB51_LIPST</name>
<dbReference type="AlphaFoldDB" id="A0A1E3QB51"/>
<keyword evidence="2" id="KW-0472">Membrane</keyword>
<keyword evidence="2" id="KW-1133">Transmembrane helix</keyword>
<dbReference type="EMBL" id="KV454291">
    <property type="protein sequence ID" value="ODQ74896.1"/>
    <property type="molecule type" value="Genomic_DNA"/>
</dbReference>
<dbReference type="Pfam" id="PF26174">
    <property type="entry name" value="LEA-2_1"/>
    <property type="match status" value="1"/>
</dbReference>
<organism evidence="3 4">
    <name type="scientific">Lipomyces starkeyi NRRL Y-11557</name>
    <dbReference type="NCBI Taxonomy" id="675824"/>
    <lineage>
        <taxon>Eukaryota</taxon>
        <taxon>Fungi</taxon>
        <taxon>Dikarya</taxon>
        <taxon>Ascomycota</taxon>
        <taxon>Saccharomycotina</taxon>
        <taxon>Lipomycetes</taxon>
        <taxon>Lipomycetales</taxon>
        <taxon>Lipomycetaceae</taxon>
        <taxon>Lipomyces</taxon>
    </lineage>
</organism>
<feature type="compositionally biased region" description="Basic and acidic residues" evidence="1">
    <location>
        <begin position="1"/>
        <end position="12"/>
    </location>
</feature>
<evidence type="ECO:0000256" key="2">
    <source>
        <dbReference type="SAM" id="Phobius"/>
    </source>
</evidence>
<accession>A0A1E3QB51</accession>
<keyword evidence="2" id="KW-0812">Transmembrane</keyword>
<feature type="region of interest" description="Disordered" evidence="1">
    <location>
        <begin position="1"/>
        <end position="41"/>
    </location>
</feature>
<evidence type="ECO:0000313" key="4">
    <source>
        <dbReference type="Proteomes" id="UP000094385"/>
    </source>
</evidence>
<evidence type="ECO:0000256" key="1">
    <source>
        <dbReference type="SAM" id="MobiDB-lite"/>
    </source>
</evidence>
<protein>
    <submittedName>
        <fullName evidence="3">Uncharacterized protein</fullName>
    </submittedName>
</protein>
<reference evidence="3 4" key="1">
    <citation type="journal article" date="2016" name="Proc. Natl. Acad. Sci. U.S.A.">
        <title>Comparative genomics of biotechnologically important yeasts.</title>
        <authorList>
            <person name="Riley R."/>
            <person name="Haridas S."/>
            <person name="Wolfe K.H."/>
            <person name="Lopes M.R."/>
            <person name="Hittinger C.T."/>
            <person name="Goeker M."/>
            <person name="Salamov A.A."/>
            <person name="Wisecaver J.H."/>
            <person name="Long T.M."/>
            <person name="Calvey C.H."/>
            <person name="Aerts A.L."/>
            <person name="Barry K.W."/>
            <person name="Choi C."/>
            <person name="Clum A."/>
            <person name="Coughlan A.Y."/>
            <person name="Deshpande S."/>
            <person name="Douglass A.P."/>
            <person name="Hanson S.J."/>
            <person name="Klenk H.-P."/>
            <person name="LaButti K.M."/>
            <person name="Lapidus A."/>
            <person name="Lindquist E.A."/>
            <person name="Lipzen A.M."/>
            <person name="Meier-Kolthoff J.P."/>
            <person name="Ohm R.A."/>
            <person name="Otillar R.P."/>
            <person name="Pangilinan J.L."/>
            <person name="Peng Y."/>
            <person name="Rokas A."/>
            <person name="Rosa C.A."/>
            <person name="Scheuner C."/>
            <person name="Sibirny A.A."/>
            <person name="Slot J.C."/>
            <person name="Stielow J.B."/>
            <person name="Sun H."/>
            <person name="Kurtzman C.P."/>
            <person name="Blackwell M."/>
            <person name="Grigoriev I.V."/>
            <person name="Jeffries T.W."/>
        </authorList>
    </citation>
    <scope>NUCLEOTIDE SEQUENCE [LARGE SCALE GENOMIC DNA]</scope>
    <source>
        <strain evidence="3 4">NRRL Y-11557</strain>
    </source>
</reference>
<keyword evidence="4" id="KW-1185">Reference proteome</keyword>
<dbReference type="Proteomes" id="UP000094385">
    <property type="component" value="Unassembled WGS sequence"/>
</dbReference>
<dbReference type="OrthoDB" id="5596576at2759"/>